<dbReference type="EMBL" id="JAADYS010002836">
    <property type="protein sequence ID" value="KAF4454054.1"/>
    <property type="molecule type" value="Genomic_DNA"/>
</dbReference>
<protein>
    <submittedName>
        <fullName evidence="2">Uncharacterized protein</fullName>
    </submittedName>
</protein>
<feature type="compositionally biased region" description="Polar residues" evidence="1">
    <location>
        <begin position="155"/>
        <end position="171"/>
    </location>
</feature>
<proteinExistence type="predicted"/>
<name>A0A8H4KQU8_9HYPO</name>
<reference evidence="2 3" key="1">
    <citation type="submission" date="2020-01" db="EMBL/GenBank/DDBJ databases">
        <title>Identification and distribution of gene clusters putatively required for synthesis of sphingolipid metabolism inhibitors in phylogenetically diverse species of the filamentous fungus Fusarium.</title>
        <authorList>
            <person name="Kim H.-S."/>
            <person name="Busman M."/>
            <person name="Brown D.W."/>
            <person name="Divon H."/>
            <person name="Uhlig S."/>
            <person name="Proctor R.H."/>
        </authorList>
    </citation>
    <scope>NUCLEOTIDE SEQUENCE [LARGE SCALE GENOMIC DNA]</scope>
    <source>
        <strain evidence="2 3">NRRL 20459</strain>
    </source>
</reference>
<dbReference type="AlphaFoldDB" id="A0A8H4KQU8"/>
<organism evidence="2 3">
    <name type="scientific">Fusarium albosuccineum</name>
    <dbReference type="NCBI Taxonomy" id="1237068"/>
    <lineage>
        <taxon>Eukaryota</taxon>
        <taxon>Fungi</taxon>
        <taxon>Dikarya</taxon>
        <taxon>Ascomycota</taxon>
        <taxon>Pezizomycotina</taxon>
        <taxon>Sordariomycetes</taxon>
        <taxon>Hypocreomycetidae</taxon>
        <taxon>Hypocreales</taxon>
        <taxon>Nectriaceae</taxon>
        <taxon>Fusarium</taxon>
        <taxon>Fusarium decemcellulare species complex</taxon>
    </lineage>
</organism>
<evidence type="ECO:0000313" key="3">
    <source>
        <dbReference type="Proteomes" id="UP000554235"/>
    </source>
</evidence>
<dbReference type="OrthoDB" id="5050147at2759"/>
<dbReference type="Proteomes" id="UP000554235">
    <property type="component" value="Unassembled WGS sequence"/>
</dbReference>
<evidence type="ECO:0000256" key="1">
    <source>
        <dbReference type="SAM" id="MobiDB-lite"/>
    </source>
</evidence>
<accession>A0A8H4KQU8</accession>
<evidence type="ECO:0000313" key="2">
    <source>
        <dbReference type="EMBL" id="KAF4454054.1"/>
    </source>
</evidence>
<feature type="compositionally biased region" description="Basic and acidic residues" evidence="1">
    <location>
        <begin position="117"/>
        <end position="129"/>
    </location>
</feature>
<keyword evidence="3" id="KW-1185">Reference proteome</keyword>
<gene>
    <name evidence="2" type="ORF">FALBO_15894</name>
</gene>
<sequence length="171" mass="19379">MFLPISPPLTKAMTRGEYGRIGSMRIFQQHEKIKRDKSNSQVKAWKKIKEKVLRPLVPSNQYAPLPSNESVHMASNQAVGSFTSPAEQGVMEEHNQHYPREGSRKRRISIHLTHNHPCHEDGEDDDHRCLWLNSSDDDDDDGGMLDSGLHGDAVSVSSWPKSNQFQPHSSR</sequence>
<feature type="region of interest" description="Disordered" evidence="1">
    <location>
        <begin position="115"/>
        <end position="171"/>
    </location>
</feature>
<comment type="caution">
    <text evidence="2">The sequence shown here is derived from an EMBL/GenBank/DDBJ whole genome shotgun (WGS) entry which is preliminary data.</text>
</comment>